<gene>
    <name evidence="1" type="ORF">NM208_g1274</name>
</gene>
<evidence type="ECO:0000313" key="1">
    <source>
        <dbReference type="EMBL" id="KAJ3547890.1"/>
    </source>
</evidence>
<name>A0ACC1SWW9_9HYPO</name>
<proteinExistence type="predicted"/>
<dbReference type="EMBL" id="JANRMS010000064">
    <property type="protein sequence ID" value="KAJ3547890.1"/>
    <property type="molecule type" value="Genomic_DNA"/>
</dbReference>
<comment type="caution">
    <text evidence="1">The sequence shown here is derived from an EMBL/GenBank/DDBJ whole genome shotgun (WGS) entry which is preliminary data.</text>
</comment>
<sequence>MATALKRHALKSIARRFKFVDNFSALTTLQWDIESPRVILVENKGPGSYSALCGTLVIDVHSDQAQDVNLSASLFLRLARRPFSDGDYSIINIGTWSPPSFPKTFAKGTYRIPFSISIPGDAAGTADTPDVSIAYGLAAALHVSRTGDNCERYCDSFHLKKRILVKRVVAAAKAQTYHHAPLSAINATFNAIFSGVIKPHVRNMMTIRLENLLSFDKSTDRYQFWQLNKFTWRLEETTRYDTVTTRILAMGSLCKGWKTNWWKGGGSTYLEFEYKLRQYSDDVEAFHGIEVRHALIIEMILSRVSASMEKPHLIAVSGTGWKVCVSLDVVLSSDWNLTATDAQYCRGYERLESPS</sequence>
<accession>A0ACC1SWW9</accession>
<keyword evidence="2" id="KW-1185">Reference proteome</keyword>
<protein>
    <submittedName>
        <fullName evidence="1">Uncharacterized protein</fullName>
    </submittedName>
</protein>
<reference evidence="1" key="1">
    <citation type="submission" date="2022-08" db="EMBL/GenBank/DDBJ databases">
        <title>Genome Sequence of Fusarium decemcellulare.</title>
        <authorList>
            <person name="Buettner E."/>
        </authorList>
    </citation>
    <scope>NUCLEOTIDE SEQUENCE</scope>
    <source>
        <strain evidence="1">Babe19</strain>
    </source>
</reference>
<organism evidence="1 2">
    <name type="scientific">Fusarium decemcellulare</name>
    <dbReference type="NCBI Taxonomy" id="57161"/>
    <lineage>
        <taxon>Eukaryota</taxon>
        <taxon>Fungi</taxon>
        <taxon>Dikarya</taxon>
        <taxon>Ascomycota</taxon>
        <taxon>Pezizomycotina</taxon>
        <taxon>Sordariomycetes</taxon>
        <taxon>Hypocreomycetidae</taxon>
        <taxon>Hypocreales</taxon>
        <taxon>Nectriaceae</taxon>
        <taxon>Fusarium</taxon>
        <taxon>Fusarium decemcellulare species complex</taxon>
    </lineage>
</organism>
<evidence type="ECO:0000313" key="2">
    <source>
        <dbReference type="Proteomes" id="UP001148629"/>
    </source>
</evidence>
<dbReference type="Proteomes" id="UP001148629">
    <property type="component" value="Unassembled WGS sequence"/>
</dbReference>